<comment type="caution">
    <text evidence="4">The sequence shown here is derived from an EMBL/GenBank/DDBJ whole genome shotgun (WGS) entry which is preliminary data.</text>
</comment>
<dbReference type="Gene3D" id="3.40.50.1820">
    <property type="entry name" value="alpha/beta hydrolase"/>
    <property type="match status" value="2"/>
</dbReference>
<name>A0ABQ8HXI9_9ROSI</name>
<dbReference type="SUPFAM" id="SSF53474">
    <property type="entry name" value="alpha/beta-Hydrolases"/>
    <property type="match status" value="2"/>
</dbReference>
<evidence type="ECO:0000256" key="1">
    <source>
        <dbReference type="ARBA" id="ARBA00022801"/>
    </source>
</evidence>
<dbReference type="InterPro" id="IPR000639">
    <property type="entry name" value="Epox_hydrolase-like"/>
</dbReference>
<reference evidence="4 5" key="1">
    <citation type="submission" date="2021-02" db="EMBL/GenBank/DDBJ databases">
        <title>Plant Genome Project.</title>
        <authorList>
            <person name="Zhang R.-G."/>
        </authorList>
    </citation>
    <scope>NUCLEOTIDE SEQUENCE [LARGE SCALE GENOMIC DNA]</scope>
    <source>
        <tissue evidence="4">Leaves</tissue>
    </source>
</reference>
<dbReference type="Proteomes" id="UP000827721">
    <property type="component" value="Unassembled WGS sequence"/>
</dbReference>
<sequence>MDQIQHKFINVQGLNLHIAETGTGGGPNTVVFLHGFPEIWYSWRHQMIAVASAGFRAIAPDFRGYGLSDPPAQPEKASFKDVIADLLAILDHLGLAKVFLVAKDWGSRPAYLFALLHPERVSGIITLGVPFVPPGPSTFQKYLPEGFYILRWGEPGRAEADFGRLDAKTVVRNVYILFSRSEIPIAAENQEIMDLVDASTPLPPWFTEEDLAMYGALYEKSGFQTALQVPYRTMDEDFDIAELIVKVPALLIVGDKDYVLKFPGMEEYIRSGKVNDFVPDLEITHLPEGTHFVQEQSPEQIQHKYIDIRGVKLHIAESGTGPKAVVFIHGFPEIWYSWRHQMVAVAAAGYRAIAPDLRGYGLSEPHPQLEKASFNDFVQDTLAILDHFQIDKAFLVGKDFGSWPVFLLSLLHPTRVSGVVSLGVPFFVPRPQRYQGLPEGFYISRWKDHGRAQADFSRFDVKTIWKNIYILFSKSEIPIADKDKELMDMVDPSSPPPPWLTDEDLAIYTSLYENSRFDSPMQVPYKSKLGEFTIPNPKVEVPVLLIMGGKDYFLKFPGIEEYMKSGEVKEHVVHLEIKFLADGNHFIQEQFPDQVNELIVGFLNHKA</sequence>
<feature type="domain" description="AB hydrolase-1" evidence="3">
    <location>
        <begin position="28"/>
        <end position="294"/>
    </location>
</feature>
<comment type="similarity">
    <text evidence="2">Belongs to the AB hydrolase superfamily. Epoxide hydrolase family.</text>
</comment>
<dbReference type="InterPro" id="IPR029058">
    <property type="entry name" value="AB_hydrolase_fold"/>
</dbReference>
<gene>
    <name evidence="4" type="ORF">JRO89_XS06G0078000</name>
</gene>
<evidence type="ECO:0000256" key="2">
    <source>
        <dbReference type="ARBA" id="ARBA00038334"/>
    </source>
</evidence>
<keyword evidence="1" id="KW-0378">Hydrolase</keyword>
<organism evidence="4 5">
    <name type="scientific">Xanthoceras sorbifolium</name>
    <dbReference type="NCBI Taxonomy" id="99658"/>
    <lineage>
        <taxon>Eukaryota</taxon>
        <taxon>Viridiplantae</taxon>
        <taxon>Streptophyta</taxon>
        <taxon>Embryophyta</taxon>
        <taxon>Tracheophyta</taxon>
        <taxon>Spermatophyta</taxon>
        <taxon>Magnoliopsida</taxon>
        <taxon>eudicotyledons</taxon>
        <taxon>Gunneridae</taxon>
        <taxon>Pentapetalae</taxon>
        <taxon>rosids</taxon>
        <taxon>malvids</taxon>
        <taxon>Sapindales</taxon>
        <taxon>Sapindaceae</taxon>
        <taxon>Xanthoceroideae</taxon>
        <taxon>Xanthoceras</taxon>
    </lineage>
</organism>
<evidence type="ECO:0000259" key="3">
    <source>
        <dbReference type="Pfam" id="PF00561"/>
    </source>
</evidence>
<dbReference type="EMBL" id="JAFEMO010000006">
    <property type="protein sequence ID" value="KAH7568947.1"/>
    <property type="molecule type" value="Genomic_DNA"/>
</dbReference>
<dbReference type="InterPro" id="IPR000073">
    <property type="entry name" value="AB_hydrolase_1"/>
</dbReference>
<protein>
    <recommendedName>
        <fullName evidence="3">AB hydrolase-1 domain-containing protein</fullName>
    </recommendedName>
</protein>
<evidence type="ECO:0000313" key="4">
    <source>
        <dbReference type="EMBL" id="KAH7568947.1"/>
    </source>
</evidence>
<keyword evidence="5" id="KW-1185">Reference proteome</keyword>
<dbReference type="Pfam" id="PF00561">
    <property type="entry name" value="Abhydrolase_1"/>
    <property type="match status" value="2"/>
</dbReference>
<evidence type="ECO:0000313" key="5">
    <source>
        <dbReference type="Proteomes" id="UP000827721"/>
    </source>
</evidence>
<accession>A0ABQ8HXI9</accession>
<feature type="domain" description="AB hydrolase-1" evidence="3">
    <location>
        <begin position="324"/>
        <end position="448"/>
    </location>
</feature>
<dbReference type="PANTHER" id="PTHR43329">
    <property type="entry name" value="EPOXIDE HYDROLASE"/>
    <property type="match status" value="1"/>
</dbReference>
<dbReference type="PRINTS" id="PR00412">
    <property type="entry name" value="EPOXHYDRLASE"/>
</dbReference>
<proteinExistence type="inferred from homology"/>